<dbReference type="GeneID" id="10502669"/>
<dbReference type="eggNOG" id="ENOG502RSRS">
    <property type="taxonomic scope" value="Eukaryota"/>
</dbReference>
<dbReference type="InterPro" id="IPR053354">
    <property type="entry name" value="MGDG_epimerase"/>
</dbReference>
<dbReference type="Proteomes" id="UP000001064">
    <property type="component" value="Unassembled WGS sequence"/>
</dbReference>
<dbReference type="VEuPathDB" id="AmoebaDB:DICPUDRAFT_153960"/>
<dbReference type="PANTHER" id="PTHR43558:SF6">
    <property type="entry name" value="REDUCTASE, PUTATIVE (AFU_ORTHOLOGUE AFUA_3G10540)-RELATED"/>
    <property type="match status" value="1"/>
</dbReference>
<dbReference type="STRING" id="5786.F0ZQ70"/>
<accession>F0ZQ70</accession>
<sequence length="724" mass="84455">MIEELKDLDIIKCIKEDKKIPIKTFGLEKNVFFFSDLPVSYPFQEDQVKCKTVALPNLPNRVWVHGMDHYLAIMKRDRTGTYYRCLLNLINNDINLLTRIKLKEKAHEKLFSFADRYFKIKNDNERKSYIKYNKNKEIEVFSYTIRGVTSYRTISTNYLLLSNTKSIYKSQSIRGDADNVDSIVNRINKRVLGTSDIKELDKVRPSLDEDRWGVFDGAFGVKQIPLFKNICFETLKHEFLINKEGALEKIKLLTFDLLQQFIENCCDDQRPIGSEIVNSLYHDKGEREKGEKVFNSLYPLDKMVSAWLNKDTWHRYNYEYNLSPEPYTKSTLINVYDNIDKFIFKKIQGNAESRILIKSEAKLTSGTASNFENGKPSIVDKETFIKNFHSATRGLFEKGFSQNVIFIGGIVTHCLTGQQEGFENSDIDICFLNIEENGEGEVTKFIIDYFGEDYAKEYSLNVMGGHAVLSKHYPNRPVQINLHEFRDIQDILLGVDIDCSCFAFNGKDVFTLERGMASLNHRINIASEFSYFVRGDNQYQRRLLKYSERGFDIFYHSTPEIEDLIEKFDKNNTSIYQSGFELLFSAKHNPDIFKSLLETNRQRALPYGPGWNKKNFDKYMKDCFDIVFDGYSSSGVYGPCEDLATLFQFRESLREELNESLYWDFPRFPEEYGYAKEEEEDREELYEDLPNLEEYLNLDENSDIRKASKSLRIEGEGEDDGEEE</sequence>
<keyword evidence="2" id="KW-1185">Reference proteome</keyword>
<reference evidence="2" key="1">
    <citation type="journal article" date="2011" name="Genome Biol.">
        <title>Comparative genomics of the social amoebae Dictyostelium discoideum and Dictyostelium purpureum.</title>
        <authorList>
            <consortium name="US DOE Joint Genome Institute (JGI-PGF)"/>
            <person name="Sucgang R."/>
            <person name="Kuo A."/>
            <person name="Tian X."/>
            <person name="Salerno W."/>
            <person name="Parikh A."/>
            <person name="Feasley C.L."/>
            <person name="Dalin E."/>
            <person name="Tu H."/>
            <person name="Huang E."/>
            <person name="Barry K."/>
            <person name="Lindquist E."/>
            <person name="Shapiro H."/>
            <person name="Bruce D."/>
            <person name="Schmutz J."/>
            <person name="Salamov A."/>
            <person name="Fey P."/>
            <person name="Gaudet P."/>
            <person name="Anjard C."/>
            <person name="Babu M.M."/>
            <person name="Basu S."/>
            <person name="Bushmanova Y."/>
            <person name="van der Wel H."/>
            <person name="Katoh-Kurasawa M."/>
            <person name="Dinh C."/>
            <person name="Coutinho P.M."/>
            <person name="Saito T."/>
            <person name="Elias M."/>
            <person name="Schaap P."/>
            <person name="Kay R.R."/>
            <person name="Henrissat B."/>
            <person name="Eichinger L."/>
            <person name="Rivero F."/>
            <person name="Putnam N.H."/>
            <person name="West C.M."/>
            <person name="Loomis W.F."/>
            <person name="Chisholm R.L."/>
            <person name="Shaulsky G."/>
            <person name="Strassmann J.E."/>
            <person name="Queller D.C."/>
            <person name="Kuspa A."/>
            <person name="Grigoriev I.V."/>
        </authorList>
    </citation>
    <scope>NUCLEOTIDE SEQUENCE [LARGE SCALE GENOMIC DNA]</scope>
    <source>
        <strain evidence="2">QSDP1</strain>
    </source>
</reference>
<protein>
    <submittedName>
        <fullName evidence="1">Uncharacterized protein</fullName>
    </submittedName>
</protein>
<dbReference type="EMBL" id="GL871120">
    <property type="protein sequence ID" value="EGC33931.1"/>
    <property type="molecule type" value="Genomic_DNA"/>
</dbReference>
<name>F0ZQ70_DICPU</name>
<dbReference type="InParanoid" id="F0ZQ70"/>
<dbReference type="KEGG" id="dpp:DICPUDRAFT_153960"/>
<dbReference type="OrthoDB" id="20594at2759"/>
<dbReference type="PANTHER" id="PTHR43558">
    <property type="entry name" value="REDUCTASE, PUTATIVE (AFU_ORTHOLOGUE AFUA_3G10540)-RELATED"/>
    <property type="match status" value="1"/>
</dbReference>
<gene>
    <name evidence="1" type="ORF">DICPUDRAFT_153960</name>
</gene>
<dbReference type="OMA" id="DIDCSCF"/>
<evidence type="ECO:0000313" key="2">
    <source>
        <dbReference type="Proteomes" id="UP000001064"/>
    </source>
</evidence>
<dbReference type="AlphaFoldDB" id="F0ZQ70"/>
<proteinExistence type="predicted"/>
<evidence type="ECO:0000313" key="1">
    <source>
        <dbReference type="EMBL" id="EGC33931.1"/>
    </source>
</evidence>
<dbReference type="RefSeq" id="XP_003289566.1">
    <property type="nucleotide sequence ID" value="XM_003289518.1"/>
</dbReference>
<dbReference type="FunCoup" id="F0ZQ70">
    <property type="interactions" value="722"/>
</dbReference>
<organism evidence="1 2">
    <name type="scientific">Dictyostelium purpureum</name>
    <name type="common">Slime mold</name>
    <dbReference type="NCBI Taxonomy" id="5786"/>
    <lineage>
        <taxon>Eukaryota</taxon>
        <taxon>Amoebozoa</taxon>
        <taxon>Evosea</taxon>
        <taxon>Eumycetozoa</taxon>
        <taxon>Dictyostelia</taxon>
        <taxon>Dictyosteliales</taxon>
        <taxon>Dictyosteliaceae</taxon>
        <taxon>Dictyostelium</taxon>
    </lineage>
</organism>